<dbReference type="AlphaFoldDB" id="X1CIY2"/>
<evidence type="ECO:0000313" key="1">
    <source>
        <dbReference type="EMBL" id="GAH08316.1"/>
    </source>
</evidence>
<dbReference type="EMBL" id="BART01037515">
    <property type="protein sequence ID" value="GAH08316.1"/>
    <property type="molecule type" value="Genomic_DNA"/>
</dbReference>
<gene>
    <name evidence="1" type="ORF">S01H4_62727</name>
</gene>
<sequence>MSHPEYYTDVIKNMSHLQELSRQIMWYDSVIKNLADRCMDTVSGECEDYNTLIPDQLQEPYMIKDMINTMTPVKIILPQNCNDRKRLFTHTKDETYEFYMGGNIDQNYSLYCSDMDSEDDPKEYLLLNKISP</sequence>
<comment type="caution">
    <text evidence="1">The sequence shown here is derived from an EMBL/GenBank/DDBJ whole genome shotgun (WGS) entry which is preliminary data.</text>
</comment>
<proteinExistence type="predicted"/>
<feature type="non-terminal residue" evidence="1">
    <location>
        <position position="132"/>
    </location>
</feature>
<protein>
    <submittedName>
        <fullName evidence="1">Uncharacterized protein</fullName>
    </submittedName>
</protein>
<name>X1CIY2_9ZZZZ</name>
<reference evidence="1" key="1">
    <citation type="journal article" date="2014" name="Front. Microbiol.">
        <title>High frequency of phylogenetically diverse reductive dehalogenase-homologous genes in deep subseafloor sedimentary metagenomes.</title>
        <authorList>
            <person name="Kawai M."/>
            <person name="Futagami T."/>
            <person name="Toyoda A."/>
            <person name="Takaki Y."/>
            <person name="Nishi S."/>
            <person name="Hori S."/>
            <person name="Arai W."/>
            <person name="Tsubouchi T."/>
            <person name="Morono Y."/>
            <person name="Uchiyama I."/>
            <person name="Ito T."/>
            <person name="Fujiyama A."/>
            <person name="Inagaki F."/>
            <person name="Takami H."/>
        </authorList>
    </citation>
    <scope>NUCLEOTIDE SEQUENCE</scope>
    <source>
        <strain evidence="1">Expedition CK06-06</strain>
    </source>
</reference>
<organism evidence="1">
    <name type="scientific">marine sediment metagenome</name>
    <dbReference type="NCBI Taxonomy" id="412755"/>
    <lineage>
        <taxon>unclassified sequences</taxon>
        <taxon>metagenomes</taxon>
        <taxon>ecological metagenomes</taxon>
    </lineage>
</organism>
<accession>X1CIY2</accession>